<reference evidence="2" key="1">
    <citation type="submission" date="2025-08" db="UniProtKB">
        <authorList>
            <consortium name="Ensembl"/>
        </authorList>
    </citation>
    <scope>IDENTIFICATION</scope>
</reference>
<evidence type="ECO:0000313" key="2">
    <source>
        <dbReference type="Ensembl" id="ENSCABP00000015568.1"/>
    </source>
</evidence>
<dbReference type="Proteomes" id="UP000694404">
    <property type="component" value="Unplaced"/>
</dbReference>
<accession>A0A8C0GX73</accession>
<organism evidence="2 3">
    <name type="scientific">Chelonoidis abingdonii</name>
    <name type="common">Abingdon island giant tortoise</name>
    <name type="synonym">Testudo abingdonii</name>
    <dbReference type="NCBI Taxonomy" id="106734"/>
    <lineage>
        <taxon>Eukaryota</taxon>
        <taxon>Metazoa</taxon>
        <taxon>Chordata</taxon>
        <taxon>Craniata</taxon>
        <taxon>Vertebrata</taxon>
        <taxon>Euteleostomi</taxon>
        <taxon>Archelosauria</taxon>
        <taxon>Testudinata</taxon>
        <taxon>Testudines</taxon>
        <taxon>Cryptodira</taxon>
        <taxon>Durocryptodira</taxon>
        <taxon>Testudinoidea</taxon>
        <taxon>Testudinidae</taxon>
        <taxon>Chelonoidis</taxon>
    </lineage>
</organism>
<protein>
    <submittedName>
        <fullName evidence="2">Uncharacterized protein</fullName>
    </submittedName>
</protein>
<name>A0A8C0GX73_CHEAB</name>
<dbReference type="GeneTree" id="ENSGT01110000268543"/>
<sequence>MEGLDCPLLGDRERRDPGPAPGALTPHRTTPRHRRTTLQPAEKFLSEAGFPDYNLRGRLFGDTCPLVFLSCFQTPQQIPHDEAVRQEFRPVKVGDSFGPT</sequence>
<feature type="region of interest" description="Disordered" evidence="1">
    <location>
        <begin position="1"/>
        <end position="36"/>
    </location>
</feature>
<evidence type="ECO:0000313" key="3">
    <source>
        <dbReference type="Proteomes" id="UP000694404"/>
    </source>
</evidence>
<dbReference type="AlphaFoldDB" id="A0A8C0GX73"/>
<reference evidence="2" key="2">
    <citation type="submission" date="2025-09" db="UniProtKB">
        <authorList>
            <consortium name="Ensembl"/>
        </authorList>
    </citation>
    <scope>IDENTIFICATION</scope>
</reference>
<dbReference type="Ensembl" id="ENSCABT00000017079.1">
    <property type="protein sequence ID" value="ENSCABP00000015568.1"/>
    <property type="gene ID" value="ENSCABG00000011615.1"/>
</dbReference>
<proteinExistence type="predicted"/>
<keyword evidence="3" id="KW-1185">Reference proteome</keyword>
<dbReference type="OMA" id="NIYGRQY"/>
<evidence type="ECO:0000256" key="1">
    <source>
        <dbReference type="SAM" id="MobiDB-lite"/>
    </source>
</evidence>